<dbReference type="Pfam" id="PF02219">
    <property type="entry name" value="MTHFR"/>
    <property type="match status" value="1"/>
</dbReference>
<dbReference type="Proteomes" id="UP000075357">
    <property type="component" value="Unassembled WGS sequence"/>
</dbReference>
<keyword evidence="6 8" id="KW-0560">Oxidoreductase</keyword>
<evidence type="ECO:0000256" key="5">
    <source>
        <dbReference type="ARBA" id="ARBA00022827"/>
    </source>
</evidence>
<dbReference type="PATRIC" id="fig|36807.3.peg.986"/>
<dbReference type="InterPro" id="IPR029041">
    <property type="entry name" value="FAD-linked_oxidoreductase-like"/>
</dbReference>
<reference evidence="10 11" key="1">
    <citation type="submission" date="2016-01" db="EMBL/GenBank/DDBJ databases">
        <title>Draft genome sequences of Microbacterium laevaniformans LCDC 91-0039 and the type strain of Microbacterium hominis LCDC 84-209.</title>
        <authorList>
            <person name="Bernier A.-M."/>
            <person name="Bernard K."/>
        </authorList>
    </citation>
    <scope>NUCLEOTIDE SEQUENCE [LARGE SCALE GENOMIC DNA]</scope>
    <source>
        <strain evidence="10 11">LCDC 91-0039</strain>
    </source>
</reference>
<evidence type="ECO:0000256" key="4">
    <source>
        <dbReference type="ARBA" id="ARBA00022630"/>
    </source>
</evidence>
<dbReference type="GO" id="GO:0009086">
    <property type="term" value="P:methionine biosynthetic process"/>
    <property type="evidence" value="ECO:0007669"/>
    <property type="project" value="TreeGrafter"/>
</dbReference>
<comment type="catalytic activity">
    <reaction evidence="7">
        <text>(6S)-5-methyl-5,6,7,8-tetrahydrofolate + NAD(+) = (6R)-5,10-methylene-5,6,7,8-tetrahydrofolate + NADH + H(+)</text>
        <dbReference type="Rhea" id="RHEA:19821"/>
        <dbReference type="ChEBI" id="CHEBI:15378"/>
        <dbReference type="ChEBI" id="CHEBI:15636"/>
        <dbReference type="ChEBI" id="CHEBI:18608"/>
        <dbReference type="ChEBI" id="CHEBI:57540"/>
        <dbReference type="ChEBI" id="CHEBI:57945"/>
        <dbReference type="EC" id="1.5.1.54"/>
    </reaction>
    <physiologicalReaction direction="right-to-left" evidence="7">
        <dbReference type="Rhea" id="RHEA:19823"/>
    </physiologicalReaction>
</comment>
<evidence type="ECO:0000313" key="11">
    <source>
        <dbReference type="Proteomes" id="UP000075357"/>
    </source>
</evidence>
<dbReference type="UniPathway" id="UPA00193"/>
<dbReference type="GO" id="GO:0032259">
    <property type="term" value="P:methylation"/>
    <property type="evidence" value="ECO:0007669"/>
    <property type="project" value="UniProtKB-KW"/>
</dbReference>
<dbReference type="PANTHER" id="PTHR45754:SF3">
    <property type="entry name" value="METHYLENETETRAHYDROFOLATE REDUCTASE (NADPH)"/>
    <property type="match status" value="1"/>
</dbReference>
<keyword evidence="11" id="KW-1185">Reference proteome</keyword>
<dbReference type="GO" id="GO:0035999">
    <property type="term" value="P:tetrahydrofolate interconversion"/>
    <property type="evidence" value="ECO:0007669"/>
    <property type="project" value="UniProtKB-UniPathway"/>
</dbReference>
<keyword evidence="10" id="KW-0489">Methyltransferase</keyword>
<comment type="caution">
    <text evidence="10">The sequence shown here is derived from an EMBL/GenBank/DDBJ whole genome shotgun (WGS) entry which is preliminary data.</text>
</comment>
<dbReference type="EMBL" id="LRAD01000024">
    <property type="protein sequence ID" value="KXZ61095.1"/>
    <property type="molecule type" value="Genomic_DNA"/>
</dbReference>
<proteinExistence type="inferred from homology"/>
<dbReference type="RefSeq" id="WP_061682356.1">
    <property type="nucleotide sequence ID" value="NZ_LRAD01000024.1"/>
</dbReference>
<keyword evidence="10" id="KW-0808">Transferase</keyword>
<evidence type="ECO:0000256" key="3">
    <source>
        <dbReference type="ARBA" id="ARBA00006743"/>
    </source>
</evidence>
<dbReference type="InterPro" id="IPR022026">
    <property type="entry name" value="DUF5981"/>
</dbReference>
<name>A0A150HGE2_9MICO</name>
<evidence type="ECO:0000256" key="7">
    <source>
        <dbReference type="ARBA" id="ARBA00048628"/>
    </source>
</evidence>
<dbReference type="GO" id="GO:0071949">
    <property type="term" value="F:FAD binding"/>
    <property type="evidence" value="ECO:0007669"/>
    <property type="project" value="TreeGrafter"/>
</dbReference>
<dbReference type="GO" id="GO:0106312">
    <property type="term" value="F:methylenetetrahydrofolate reductase (NADH) activity"/>
    <property type="evidence" value="ECO:0007669"/>
    <property type="project" value="UniProtKB-EC"/>
</dbReference>
<evidence type="ECO:0000256" key="8">
    <source>
        <dbReference type="RuleBase" id="RU003862"/>
    </source>
</evidence>
<evidence type="ECO:0000259" key="9">
    <source>
        <dbReference type="Pfam" id="PF12225"/>
    </source>
</evidence>
<evidence type="ECO:0000256" key="2">
    <source>
        <dbReference type="ARBA" id="ARBA00004777"/>
    </source>
</evidence>
<dbReference type="GO" id="GO:0008168">
    <property type="term" value="F:methyltransferase activity"/>
    <property type="evidence" value="ECO:0007669"/>
    <property type="project" value="UniProtKB-KW"/>
</dbReference>
<evidence type="ECO:0000313" key="10">
    <source>
        <dbReference type="EMBL" id="KXZ61095.1"/>
    </source>
</evidence>
<feature type="domain" description="Methylene-tetrahydrofolate reductase C-terminal-like" evidence="9">
    <location>
        <begin position="12"/>
        <end position="47"/>
    </location>
</feature>
<comment type="similarity">
    <text evidence="3 8">Belongs to the methylenetetrahydrofolate reductase family.</text>
</comment>
<protein>
    <recommendedName>
        <fullName evidence="8">Methylenetetrahydrofolate reductase</fullName>
    </recommendedName>
</protein>
<dbReference type="PANTHER" id="PTHR45754">
    <property type="entry name" value="METHYLENETETRAHYDROFOLATE REDUCTASE"/>
    <property type="match status" value="1"/>
</dbReference>
<dbReference type="AlphaFoldDB" id="A0A150HGE2"/>
<sequence length="385" mass="38644">MTASLRLRETTRRCPKRMVHGPCGGVAIDGGCEVPGIRCSFVDDAAVLRHLEFSTAEVDAPVAARDSGDALPVLPRGEASTAFVALVDAGAVITADLPVRSTDPAVITEAGVRLQELTAVIAGEPPGLRDALSPTHKALLLAAAGSRVVAGLTCRDRNRVAIEGELAALADLGVSGVLAVTGDHPASTALPQAQPVFDLDATRLAALARRAGLFVAVAEQPSAPPVDYRPTRLARKAQAGAELGILNLCGGLDEIRRFTAALATTAAPVPVLVSVPVLTSVATARRLAALPGVGLPDELVRAVAGADDPVDAGIAAAVAWARRALAIPGVVGIHLSAIAAAASAPTVGAANAAELAAVDALASAASRLRTAISADTITAETAGTA</sequence>
<keyword evidence="4 8" id="KW-0285">Flavoprotein</keyword>
<comment type="pathway">
    <text evidence="2 8">One-carbon metabolism; tetrahydrofolate interconversion.</text>
</comment>
<organism evidence="10 11">
    <name type="scientific">Microbacterium laevaniformans</name>
    <dbReference type="NCBI Taxonomy" id="36807"/>
    <lineage>
        <taxon>Bacteria</taxon>
        <taxon>Bacillati</taxon>
        <taxon>Actinomycetota</taxon>
        <taxon>Actinomycetes</taxon>
        <taxon>Micrococcales</taxon>
        <taxon>Microbacteriaceae</taxon>
        <taxon>Microbacterium</taxon>
    </lineage>
</organism>
<evidence type="ECO:0000256" key="1">
    <source>
        <dbReference type="ARBA" id="ARBA00001974"/>
    </source>
</evidence>
<dbReference type="InterPro" id="IPR003171">
    <property type="entry name" value="Mehydrof_redctse-like"/>
</dbReference>
<gene>
    <name evidence="10" type="primary">yitJ</name>
    <name evidence="10" type="ORF">Mlaev_00962</name>
</gene>
<dbReference type="Pfam" id="PF12225">
    <property type="entry name" value="DUF5981"/>
    <property type="match status" value="1"/>
</dbReference>
<accession>A0A150HGE2</accession>
<dbReference type="GO" id="GO:0005829">
    <property type="term" value="C:cytosol"/>
    <property type="evidence" value="ECO:0007669"/>
    <property type="project" value="TreeGrafter"/>
</dbReference>
<keyword evidence="5 8" id="KW-0274">FAD</keyword>
<comment type="cofactor">
    <cofactor evidence="1 8">
        <name>FAD</name>
        <dbReference type="ChEBI" id="CHEBI:57692"/>
    </cofactor>
</comment>
<evidence type="ECO:0000256" key="6">
    <source>
        <dbReference type="ARBA" id="ARBA00023002"/>
    </source>
</evidence>
<dbReference type="Gene3D" id="3.20.20.220">
    <property type="match status" value="1"/>
</dbReference>
<dbReference type="SUPFAM" id="SSF51730">
    <property type="entry name" value="FAD-linked oxidoreductase"/>
    <property type="match status" value="1"/>
</dbReference>
<dbReference type="STRING" id="36807.Mlaev_00962"/>